<dbReference type="InterPro" id="IPR016181">
    <property type="entry name" value="Acyl_CoA_acyltransferase"/>
</dbReference>
<accession>A0A1N7L2G3</accession>
<protein>
    <submittedName>
        <fullName evidence="2">Acetyltransferase involved in cellulose biosynthesis, CelD/BcsL family</fullName>
    </submittedName>
</protein>
<dbReference type="SUPFAM" id="SSF55729">
    <property type="entry name" value="Acyl-CoA N-acyltransferases (Nat)"/>
    <property type="match status" value="1"/>
</dbReference>
<reference evidence="3" key="1">
    <citation type="submission" date="2017-01" db="EMBL/GenBank/DDBJ databases">
        <authorList>
            <person name="Varghese N."/>
            <person name="Submissions S."/>
        </authorList>
    </citation>
    <scope>NUCLEOTIDE SEQUENCE [LARGE SCALE GENOMIC DNA]</scope>
    <source>
        <strain evidence="3">DSM 29430</strain>
    </source>
</reference>
<evidence type="ECO:0000313" key="3">
    <source>
        <dbReference type="Proteomes" id="UP000186684"/>
    </source>
</evidence>
<evidence type="ECO:0000313" key="2">
    <source>
        <dbReference type="EMBL" id="SIS68043.1"/>
    </source>
</evidence>
<name>A0A1N7L2G3_9RHOB</name>
<dbReference type="STRING" id="633194.SAMN05421759_102315"/>
<dbReference type="InterPro" id="IPR038740">
    <property type="entry name" value="BioF2-like_GNAT_dom"/>
</dbReference>
<keyword evidence="3" id="KW-1185">Reference proteome</keyword>
<dbReference type="Gene3D" id="3.40.630.30">
    <property type="match status" value="1"/>
</dbReference>
<dbReference type="AlphaFoldDB" id="A0A1N7L2G3"/>
<dbReference type="GO" id="GO:0016740">
    <property type="term" value="F:transferase activity"/>
    <property type="evidence" value="ECO:0007669"/>
    <property type="project" value="UniProtKB-KW"/>
</dbReference>
<proteinExistence type="predicted"/>
<dbReference type="Proteomes" id="UP000186684">
    <property type="component" value="Unassembled WGS sequence"/>
</dbReference>
<keyword evidence="2" id="KW-0808">Transferase</keyword>
<dbReference type="OrthoDB" id="9808976at2"/>
<feature type="domain" description="BioF2-like acetyltransferase" evidence="1">
    <location>
        <begin position="209"/>
        <end position="354"/>
    </location>
</feature>
<organism evidence="2 3">
    <name type="scientific">Roseivivax lentus</name>
    <dbReference type="NCBI Taxonomy" id="633194"/>
    <lineage>
        <taxon>Bacteria</taxon>
        <taxon>Pseudomonadati</taxon>
        <taxon>Pseudomonadota</taxon>
        <taxon>Alphaproteobacteria</taxon>
        <taxon>Rhodobacterales</taxon>
        <taxon>Roseobacteraceae</taxon>
        <taxon>Roseivivax</taxon>
    </lineage>
</organism>
<dbReference type="Pfam" id="PF13480">
    <property type="entry name" value="Acetyltransf_6"/>
    <property type="match status" value="1"/>
</dbReference>
<evidence type="ECO:0000259" key="1">
    <source>
        <dbReference type="Pfam" id="PF13480"/>
    </source>
</evidence>
<dbReference type="RefSeq" id="WP_076445690.1">
    <property type="nucleotide sequence ID" value="NZ_FTOQ01000002.1"/>
</dbReference>
<sequence>MPDGGAVYGGSRSILTFGRRALEIAVIEDYADFRALKRGWQALEAADPHHTVFLGWSWLDRVFRDNPGAWRVLIVRDPARGSDPVCILPLRVKTHWSARRGEFRTILGPAGRLIWSEYVGWLCHPDYDSDAIRMTGAAIKQMPWVQFEMRYEATDSRLRSFAAAFKEDAAFKVEFPEYRINQGSVDNLACPRVDLPDNFEAFRDGIASKNTRQKLRRMWKRHFRNGDWRVTFSDAETVRRDVDILVGHWLEKWTPVKGEEQARRVARNYRAILTNAFKTDCLCLAVLWEGDTPLAALGHVVDHDMDRVHFIVAGRNEDAADKPVGLLLHARSIAWAIEHGFSEYDFCHGDEAYKFHFGAEVTRVGNLRISRRSRGARGYFDPACRPEAEEQAARLLRKGRDDEAQAARLFLDATGA</sequence>
<gene>
    <name evidence="2" type="ORF">SAMN05421759_102315</name>
</gene>
<dbReference type="EMBL" id="FTOQ01000002">
    <property type="protein sequence ID" value="SIS68043.1"/>
    <property type="molecule type" value="Genomic_DNA"/>
</dbReference>